<dbReference type="InterPro" id="IPR001232">
    <property type="entry name" value="SKP1-like"/>
</dbReference>
<evidence type="ECO:0000259" key="7">
    <source>
        <dbReference type="Pfam" id="PF03931"/>
    </source>
</evidence>
<evidence type="ECO:0000256" key="4">
    <source>
        <dbReference type="ARBA" id="ARBA00022786"/>
    </source>
</evidence>
<dbReference type="InterPro" id="IPR002885">
    <property type="entry name" value="PPR_rpt"/>
</dbReference>
<keyword evidence="3" id="KW-0677">Repeat</keyword>
<evidence type="ECO:0000256" key="3">
    <source>
        <dbReference type="ARBA" id="ARBA00022737"/>
    </source>
</evidence>
<dbReference type="InterPro" id="IPR036296">
    <property type="entry name" value="SKP1-like_dim_sf"/>
</dbReference>
<dbReference type="AlphaFoldDB" id="A0A4Y7IG75"/>
<dbReference type="PROSITE" id="PS51375">
    <property type="entry name" value="PPR"/>
    <property type="match status" value="1"/>
</dbReference>
<dbReference type="Proteomes" id="UP000316621">
    <property type="component" value="Chromosome 1"/>
</dbReference>
<protein>
    <recommendedName>
        <fullName evidence="7">SKP1 component POZ domain-containing protein</fullName>
    </recommendedName>
</protein>
<dbReference type="GO" id="GO:0009867">
    <property type="term" value="P:jasmonic acid mediated signaling pathway"/>
    <property type="evidence" value="ECO:0007669"/>
    <property type="project" value="UniProtKB-ARBA"/>
</dbReference>
<comment type="pathway">
    <text evidence="1">Protein modification; protein ubiquitination.</text>
</comment>
<evidence type="ECO:0000256" key="6">
    <source>
        <dbReference type="SAM" id="MobiDB-lite"/>
    </source>
</evidence>
<dbReference type="Gene3D" id="1.25.40.10">
    <property type="entry name" value="Tetratricopeptide repeat domain"/>
    <property type="match status" value="1"/>
</dbReference>
<dbReference type="InterPro" id="IPR011990">
    <property type="entry name" value="TPR-like_helical_dom_sf"/>
</dbReference>
<accession>A0A4Y7IG75</accession>
<dbReference type="Gramene" id="RZC47874">
    <property type="protein sequence ID" value="RZC47874"/>
    <property type="gene ID" value="C5167_040825"/>
</dbReference>
<dbReference type="STRING" id="3469.A0A4Y7IG75"/>
<sequence>MEERGCLPNSITYDIIIKGFLEGKKTGEILQILRKMRQRKFIPSDSIVSFLHCVDNTFMKKKYSTDSCSFGFKFLFRKFSGGNGRSEGDVCIQKVARQKVPANEQLSWASVVFYSENPDLSMEIIMSTAPPETITLKSSDEQFFGIERSIALQSKTLEQTIANNQTDQNIVIPLRTIKGNVLAKVIEYLYKHGEAETSDEDKKVWDEQFVNLDGSDTPLFDVLRAANFLKIQGLVDLAYKKVIKGKTAVEICKIFGFQAQNIPIYSEEEEEEVRRSDEEEEQEEIPMGGEYVVDDDDGNGGSGRGDGGGKEDLEIEKQHQQQRPDVHAKKKSGPNARAPSARHILAQHLQLDVFVVGILEGNLKMAAKFYLDIRAPGLLRMAYARYETIRGKKFEIEDFYRILEGTTFNYNLFG</sequence>
<evidence type="ECO:0000313" key="8">
    <source>
        <dbReference type="EMBL" id="RZC47874.1"/>
    </source>
</evidence>
<evidence type="ECO:0000313" key="9">
    <source>
        <dbReference type="Proteomes" id="UP000316621"/>
    </source>
</evidence>
<organism evidence="8 9">
    <name type="scientific">Papaver somniferum</name>
    <name type="common">Opium poppy</name>
    <dbReference type="NCBI Taxonomy" id="3469"/>
    <lineage>
        <taxon>Eukaryota</taxon>
        <taxon>Viridiplantae</taxon>
        <taxon>Streptophyta</taxon>
        <taxon>Embryophyta</taxon>
        <taxon>Tracheophyta</taxon>
        <taxon>Spermatophyta</taxon>
        <taxon>Magnoliopsida</taxon>
        <taxon>Ranunculales</taxon>
        <taxon>Papaveraceae</taxon>
        <taxon>Papaveroideae</taxon>
        <taxon>Papaver</taxon>
    </lineage>
</organism>
<keyword evidence="9" id="KW-1185">Reference proteome</keyword>
<feature type="compositionally biased region" description="Basic and acidic residues" evidence="6">
    <location>
        <begin position="307"/>
        <end position="327"/>
    </location>
</feature>
<dbReference type="EMBL" id="CM010715">
    <property type="protein sequence ID" value="RZC47874.1"/>
    <property type="molecule type" value="Genomic_DNA"/>
</dbReference>
<dbReference type="InterPro" id="IPR016073">
    <property type="entry name" value="Skp1_comp_POZ"/>
</dbReference>
<dbReference type="Pfam" id="PF03931">
    <property type="entry name" value="Skp1_POZ"/>
    <property type="match status" value="1"/>
</dbReference>
<dbReference type="InterPro" id="IPR011333">
    <property type="entry name" value="SKP1/BTB/POZ_sf"/>
</dbReference>
<dbReference type="NCBIfam" id="TIGR00756">
    <property type="entry name" value="PPR"/>
    <property type="match status" value="1"/>
</dbReference>
<evidence type="ECO:0000256" key="1">
    <source>
        <dbReference type="ARBA" id="ARBA00004906"/>
    </source>
</evidence>
<gene>
    <name evidence="8" type="ORF">C5167_040825</name>
</gene>
<dbReference type="InterPro" id="IPR016897">
    <property type="entry name" value="SKP1"/>
</dbReference>
<comment type="similarity">
    <text evidence="2">Belongs to the SKP1 family.</text>
</comment>
<feature type="domain" description="SKP1 component POZ" evidence="7">
    <location>
        <begin position="133"/>
        <end position="192"/>
    </location>
</feature>
<dbReference type="PANTHER" id="PTHR11165">
    <property type="entry name" value="SKP1"/>
    <property type="match status" value="1"/>
</dbReference>
<reference evidence="8 9" key="1">
    <citation type="journal article" date="2018" name="Science">
        <title>The opium poppy genome and morphinan production.</title>
        <authorList>
            <person name="Guo L."/>
            <person name="Winzer T."/>
            <person name="Yang X."/>
            <person name="Li Y."/>
            <person name="Ning Z."/>
            <person name="He Z."/>
            <person name="Teodor R."/>
            <person name="Lu Y."/>
            <person name="Bowser T.A."/>
            <person name="Graham I.A."/>
            <person name="Ye K."/>
        </authorList>
    </citation>
    <scope>NUCLEOTIDE SEQUENCE [LARGE SCALE GENOMIC DNA]</scope>
    <source>
        <strain evidence="9">cv. HN1</strain>
        <tissue evidence="8">Leaves</tissue>
    </source>
</reference>
<evidence type="ECO:0000256" key="5">
    <source>
        <dbReference type="PROSITE-ProRule" id="PRU00708"/>
    </source>
</evidence>
<dbReference type="GO" id="GO:0006511">
    <property type="term" value="P:ubiquitin-dependent protein catabolic process"/>
    <property type="evidence" value="ECO:0007669"/>
    <property type="project" value="InterPro"/>
</dbReference>
<dbReference type="SUPFAM" id="SSF54695">
    <property type="entry name" value="POZ domain"/>
    <property type="match status" value="1"/>
</dbReference>
<dbReference type="GO" id="GO:0016567">
    <property type="term" value="P:protein ubiquitination"/>
    <property type="evidence" value="ECO:0007669"/>
    <property type="project" value="UniProtKB-UniPathway"/>
</dbReference>
<dbReference type="SMART" id="SM00512">
    <property type="entry name" value="Skp1"/>
    <property type="match status" value="1"/>
</dbReference>
<name>A0A4Y7IG75_PAPSO</name>
<evidence type="ECO:0000256" key="2">
    <source>
        <dbReference type="ARBA" id="ARBA00009993"/>
    </source>
</evidence>
<proteinExistence type="inferred from homology"/>
<dbReference type="SUPFAM" id="SSF81382">
    <property type="entry name" value="Skp1 dimerisation domain-like"/>
    <property type="match status" value="1"/>
</dbReference>
<dbReference type="Gene3D" id="3.30.710.10">
    <property type="entry name" value="Potassium Channel Kv1.1, Chain A"/>
    <property type="match status" value="1"/>
</dbReference>
<feature type="repeat" description="PPR" evidence="5">
    <location>
        <begin position="9"/>
        <end position="43"/>
    </location>
</feature>
<dbReference type="UniPathway" id="UPA00143"/>
<feature type="region of interest" description="Disordered" evidence="6">
    <location>
        <begin position="267"/>
        <end position="339"/>
    </location>
</feature>
<keyword evidence="4" id="KW-0833">Ubl conjugation pathway</keyword>